<organism evidence="1 2">
    <name type="scientific">Penicillium cinerascens</name>
    <dbReference type="NCBI Taxonomy" id="70096"/>
    <lineage>
        <taxon>Eukaryota</taxon>
        <taxon>Fungi</taxon>
        <taxon>Dikarya</taxon>
        <taxon>Ascomycota</taxon>
        <taxon>Pezizomycotina</taxon>
        <taxon>Eurotiomycetes</taxon>
        <taxon>Eurotiomycetidae</taxon>
        <taxon>Eurotiales</taxon>
        <taxon>Aspergillaceae</taxon>
        <taxon>Penicillium</taxon>
    </lineage>
</organism>
<dbReference type="Proteomes" id="UP001150904">
    <property type="component" value="Unassembled WGS sequence"/>
</dbReference>
<reference evidence="1" key="2">
    <citation type="journal article" date="2023" name="IMA Fungus">
        <title>Comparative genomic study of the Penicillium genus elucidates a diverse pangenome and 15 lateral gene transfer events.</title>
        <authorList>
            <person name="Petersen C."/>
            <person name="Sorensen T."/>
            <person name="Nielsen M.R."/>
            <person name="Sondergaard T.E."/>
            <person name="Sorensen J.L."/>
            <person name="Fitzpatrick D.A."/>
            <person name="Frisvad J.C."/>
            <person name="Nielsen K.L."/>
        </authorList>
    </citation>
    <scope>NUCLEOTIDE SEQUENCE</scope>
    <source>
        <strain evidence="1">IBT 15544</strain>
    </source>
</reference>
<dbReference type="PANTHER" id="PTHR12265:SF14">
    <property type="entry name" value="INDOLE-DITERPENE BIOSYNTHESIS PROTEIN PAXU"/>
    <property type="match status" value="1"/>
</dbReference>
<dbReference type="OrthoDB" id="77878at2759"/>
<evidence type="ECO:0000313" key="1">
    <source>
        <dbReference type="EMBL" id="KAJ5217917.1"/>
    </source>
</evidence>
<dbReference type="GO" id="GO:0072330">
    <property type="term" value="P:monocarboxylic acid biosynthetic process"/>
    <property type="evidence" value="ECO:0007669"/>
    <property type="project" value="UniProtKB-ARBA"/>
</dbReference>
<comment type="caution">
    <text evidence="1">The sequence shown here is derived from an EMBL/GenBank/DDBJ whole genome shotgun (WGS) entry which is preliminary data.</text>
</comment>
<dbReference type="SUPFAM" id="SSF53474">
    <property type="entry name" value="alpha/beta-Hydrolases"/>
    <property type="match status" value="1"/>
</dbReference>
<dbReference type="RefSeq" id="XP_058312490.1">
    <property type="nucleotide sequence ID" value="XM_058447079.1"/>
</dbReference>
<dbReference type="GeneID" id="83174379"/>
<dbReference type="AlphaFoldDB" id="A0A9W9NDK5"/>
<dbReference type="GO" id="GO:0017000">
    <property type="term" value="P:antibiotic biosynthetic process"/>
    <property type="evidence" value="ECO:0007669"/>
    <property type="project" value="UniProtKB-ARBA"/>
</dbReference>
<sequence length="291" mass="33197">MAPKPLHFPGFTPISERIYLRNGHERTKSPSAHDPTRIVIFGWGDGMPKHVSKYARGYHDIFPCAKIIVVLSSTLQASAQPLDSRIDAMSALIDIVFTPPNDSSGNEERILLHAMSNTGAIFLAATLVAYQQRHGGDRRAPHTLLVFDSTPGSLNFTSQVSRWSRAMALGTSMYFPWLFGITQALWYIVLWGHRVWEWIRGIEPSGIWANRILNDTAVSPIETHRLYLYSKEDDIIWWEDLVQNVVQARNLGYKADLEMFKGSPHVGHMRLHPEQYWNVIFNAWKKAWSTN</sequence>
<keyword evidence="2" id="KW-1185">Reference proteome</keyword>
<dbReference type="InterPro" id="IPR008547">
    <property type="entry name" value="DUF829_TMEM53"/>
</dbReference>
<protein>
    <submittedName>
        <fullName evidence="1">DUF829-domain-containing protein</fullName>
    </submittedName>
</protein>
<gene>
    <name evidence="1" type="ORF">N7498_000016</name>
</gene>
<name>A0A9W9NDK5_9EURO</name>
<dbReference type="PANTHER" id="PTHR12265">
    <property type="entry name" value="TRANSMEMBRANE PROTEIN 53"/>
    <property type="match status" value="1"/>
</dbReference>
<accession>A0A9W9NDK5</accession>
<reference evidence="1" key="1">
    <citation type="submission" date="2022-12" db="EMBL/GenBank/DDBJ databases">
        <authorList>
            <person name="Petersen C."/>
        </authorList>
    </citation>
    <scope>NUCLEOTIDE SEQUENCE</scope>
    <source>
        <strain evidence="1">IBT 15544</strain>
    </source>
</reference>
<proteinExistence type="predicted"/>
<evidence type="ECO:0000313" key="2">
    <source>
        <dbReference type="Proteomes" id="UP001150904"/>
    </source>
</evidence>
<dbReference type="InterPro" id="IPR029058">
    <property type="entry name" value="AB_hydrolase_fold"/>
</dbReference>
<dbReference type="EMBL" id="JAPQKR010000004">
    <property type="protein sequence ID" value="KAJ5217917.1"/>
    <property type="molecule type" value="Genomic_DNA"/>
</dbReference>
<dbReference type="Pfam" id="PF05705">
    <property type="entry name" value="DUF829"/>
    <property type="match status" value="1"/>
</dbReference>